<sequence>MTTPTTLGNQTVCPVCTVKITHLLGRDQVTFSTGANSTREDLWQRVCQHVQDRPGCINKPDRRTP</sequence>
<proteinExistence type="predicted"/>
<dbReference type="AlphaFoldDB" id="A0A928VU89"/>
<name>A0A928VU89_9CYAN</name>
<protein>
    <submittedName>
        <fullName evidence="1">Uncharacterized protein</fullName>
    </submittedName>
</protein>
<dbReference type="RefSeq" id="WP_264326991.1">
    <property type="nucleotide sequence ID" value="NZ_JADEXQ010000091.1"/>
</dbReference>
<organism evidence="1 2">
    <name type="scientific">Romeriopsis navalis LEGE 11480</name>
    <dbReference type="NCBI Taxonomy" id="2777977"/>
    <lineage>
        <taxon>Bacteria</taxon>
        <taxon>Bacillati</taxon>
        <taxon>Cyanobacteriota</taxon>
        <taxon>Cyanophyceae</taxon>
        <taxon>Leptolyngbyales</taxon>
        <taxon>Leptolyngbyaceae</taxon>
        <taxon>Romeriopsis</taxon>
        <taxon>Romeriopsis navalis</taxon>
    </lineage>
</organism>
<reference evidence="1" key="1">
    <citation type="submission" date="2020-10" db="EMBL/GenBank/DDBJ databases">
        <authorList>
            <person name="Castelo-Branco R."/>
            <person name="Eusebio N."/>
            <person name="Adriana R."/>
            <person name="Vieira A."/>
            <person name="Brugerolle De Fraissinette N."/>
            <person name="Rezende De Castro R."/>
            <person name="Schneider M.P."/>
            <person name="Vasconcelos V."/>
            <person name="Leao P.N."/>
        </authorList>
    </citation>
    <scope>NUCLEOTIDE SEQUENCE</scope>
    <source>
        <strain evidence="1">LEGE 11480</strain>
    </source>
</reference>
<comment type="caution">
    <text evidence="1">The sequence shown here is derived from an EMBL/GenBank/DDBJ whole genome shotgun (WGS) entry which is preliminary data.</text>
</comment>
<accession>A0A928VU89</accession>
<evidence type="ECO:0000313" key="2">
    <source>
        <dbReference type="Proteomes" id="UP000625316"/>
    </source>
</evidence>
<keyword evidence="2" id="KW-1185">Reference proteome</keyword>
<dbReference type="Proteomes" id="UP000625316">
    <property type="component" value="Unassembled WGS sequence"/>
</dbReference>
<gene>
    <name evidence="1" type="ORF">IQ266_20735</name>
</gene>
<evidence type="ECO:0000313" key="1">
    <source>
        <dbReference type="EMBL" id="MBE9032169.1"/>
    </source>
</evidence>
<dbReference type="EMBL" id="JADEXQ010000091">
    <property type="protein sequence ID" value="MBE9032169.1"/>
    <property type="molecule type" value="Genomic_DNA"/>
</dbReference>